<dbReference type="InParanoid" id="A0A0R0HIZ9"/>
<evidence type="ECO:0000259" key="1">
    <source>
        <dbReference type="Pfam" id="PF14214"/>
    </source>
</evidence>
<proteinExistence type="predicted"/>
<dbReference type="AlphaFoldDB" id="A0A0R0HIZ9"/>
<dbReference type="SMR" id="A0A0R0HIZ9"/>
<evidence type="ECO:0000313" key="2">
    <source>
        <dbReference type="EMBL" id="KRH26479.1"/>
    </source>
</evidence>
<reference evidence="2 3" key="1">
    <citation type="journal article" date="2010" name="Nature">
        <title>Genome sequence of the palaeopolyploid soybean.</title>
        <authorList>
            <person name="Schmutz J."/>
            <person name="Cannon S.B."/>
            <person name="Schlueter J."/>
            <person name="Ma J."/>
            <person name="Mitros T."/>
            <person name="Nelson W."/>
            <person name="Hyten D.L."/>
            <person name="Song Q."/>
            <person name="Thelen J.J."/>
            <person name="Cheng J."/>
            <person name="Xu D."/>
            <person name="Hellsten U."/>
            <person name="May G.D."/>
            <person name="Yu Y."/>
            <person name="Sakurai T."/>
            <person name="Umezawa T."/>
            <person name="Bhattacharyya M.K."/>
            <person name="Sandhu D."/>
            <person name="Valliyodan B."/>
            <person name="Lindquist E."/>
            <person name="Peto M."/>
            <person name="Grant D."/>
            <person name="Shu S."/>
            <person name="Goodstein D."/>
            <person name="Barry K."/>
            <person name="Futrell-Griggs M."/>
            <person name="Abernathy B."/>
            <person name="Du J."/>
            <person name="Tian Z."/>
            <person name="Zhu L."/>
            <person name="Gill N."/>
            <person name="Joshi T."/>
            <person name="Libault M."/>
            <person name="Sethuraman A."/>
            <person name="Zhang X.-C."/>
            <person name="Shinozaki K."/>
            <person name="Nguyen H.T."/>
            <person name="Wing R.A."/>
            <person name="Cregan P."/>
            <person name="Specht J."/>
            <person name="Grimwood J."/>
            <person name="Rokhsar D."/>
            <person name="Stacey G."/>
            <person name="Shoemaker R.C."/>
            <person name="Jackson S.A."/>
        </authorList>
    </citation>
    <scope>NUCLEOTIDE SEQUENCE</scope>
    <source>
        <strain evidence="3">cv. Williams 82</strain>
        <tissue evidence="2">Callus</tissue>
    </source>
</reference>
<dbReference type="OMA" id="NDICTTR"/>
<feature type="domain" description="Helitron helicase-like" evidence="1">
    <location>
        <begin position="280"/>
        <end position="451"/>
    </location>
</feature>
<evidence type="ECO:0000313" key="3">
    <source>
        <dbReference type="EnsemblPlants" id="KRH26479"/>
    </source>
</evidence>
<accession>A0A0R0HIZ9</accession>
<dbReference type="EnsemblPlants" id="KRH26479">
    <property type="protein sequence ID" value="KRH26479"/>
    <property type="gene ID" value="GLYMA_12G175500"/>
</dbReference>
<reference evidence="2" key="3">
    <citation type="submission" date="2018-07" db="EMBL/GenBank/DDBJ databases">
        <title>WGS assembly of Glycine max.</title>
        <authorList>
            <person name="Schmutz J."/>
            <person name="Cannon S."/>
            <person name="Schlueter J."/>
            <person name="Ma J."/>
            <person name="Mitros T."/>
            <person name="Nelson W."/>
            <person name="Hyten D."/>
            <person name="Song Q."/>
            <person name="Thelen J."/>
            <person name="Cheng J."/>
            <person name="Xu D."/>
            <person name="Hellsten U."/>
            <person name="May G."/>
            <person name="Yu Y."/>
            <person name="Sakurai T."/>
            <person name="Umezawa T."/>
            <person name="Bhattacharyya M."/>
            <person name="Sandhu D."/>
            <person name="Valliyodan B."/>
            <person name="Lindquist E."/>
            <person name="Peto M."/>
            <person name="Grant D."/>
            <person name="Shu S."/>
            <person name="Goodstein D."/>
            <person name="Barry K."/>
            <person name="Futrell-Griggs M."/>
            <person name="Abernathy B."/>
            <person name="Du J."/>
            <person name="Tian Z."/>
            <person name="Zhu L."/>
            <person name="Gill N."/>
            <person name="Joshi T."/>
            <person name="Libault M."/>
            <person name="Sethuraman A."/>
            <person name="Zhang X."/>
            <person name="Shinozaki K."/>
            <person name="Nguyen H."/>
            <person name="Wing R."/>
            <person name="Cregan P."/>
            <person name="Specht J."/>
            <person name="Grimwood J."/>
            <person name="Rokhsar D."/>
            <person name="Stacey G."/>
            <person name="Shoemaker R."/>
            <person name="Jackson S."/>
        </authorList>
    </citation>
    <scope>NUCLEOTIDE SEQUENCE</scope>
    <source>
        <tissue evidence="2">Callus</tissue>
    </source>
</reference>
<dbReference type="PANTHER" id="PTHR45786">
    <property type="entry name" value="DNA BINDING PROTEIN-LIKE"/>
    <property type="match status" value="1"/>
</dbReference>
<dbReference type="PANTHER" id="PTHR45786:SF66">
    <property type="entry name" value="HOOK MOTIF PROTEIN, PUTATIVE-RELATED"/>
    <property type="match status" value="1"/>
</dbReference>
<sequence>MQCRHCNAKMWYNERISKRKNSTSPRFSLCCGDDKVELPLLQNSPKYLHRLLFDHNSADGRNYQQNICTYNMMFAFTSTSIKLDKSINHLRGPSTIRIQGQPCHRISSLLPMSGKEPKFAQLYIFDTDNEVQNRINVISQHDGIQPQIISSLGEMLDEHNAHAKSFRMTRDRLANSDVDNVRLRLITTREKDGRTYNVPTVSEVAALIVGDFNPNSRRDIIVETQNGQLQRIHELHSNYLGLQFPLLLPYGEDGYRLDILHRATLDNKKRKRNRLTMREWFAYRLQSRPNEAQTLLHSRRLFQQFIVEAYTMVESEKLNYIRNNQKKLRVDKYCSLQNSLDDGTIQGLNKGKRVIWPSTFVGSPRYMDQLYFDGMAICNHDFPNLFITLTCNLNWPEIHRLLAPLNLKVADRPDIMSRVFKLKYEEMLSDLTKNHLLGKAVAYMHTIEFQK</sequence>
<dbReference type="EMBL" id="CM000845">
    <property type="protein sequence ID" value="KRH26479.1"/>
    <property type="molecule type" value="Genomic_DNA"/>
</dbReference>
<dbReference type="Pfam" id="PF14214">
    <property type="entry name" value="Helitron_like_N"/>
    <property type="match status" value="1"/>
</dbReference>
<dbReference type="InterPro" id="IPR025476">
    <property type="entry name" value="Helitron_helicase-like"/>
</dbReference>
<organism evidence="2">
    <name type="scientific">Glycine max</name>
    <name type="common">Soybean</name>
    <name type="synonym">Glycine hispida</name>
    <dbReference type="NCBI Taxonomy" id="3847"/>
    <lineage>
        <taxon>Eukaryota</taxon>
        <taxon>Viridiplantae</taxon>
        <taxon>Streptophyta</taxon>
        <taxon>Embryophyta</taxon>
        <taxon>Tracheophyta</taxon>
        <taxon>Spermatophyta</taxon>
        <taxon>Magnoliopsida</taxon>
        <taxon>eudicotyledons</taxon>
        <taxon>Gunneridae</taxon>
        <taxon>Pentapetalae</taxon>
        <taxon>rosids</taxon>
        <taxon>fabids</taxon>
        <taxon>Fabales</taxon>
        <taxon>Fabaceae</taxon>
        <taxon>Papilionoideae</taxon>
        <taxon>50 kb inversion clade</taxon>
        <taxon>NPAAA clade</taxon>
        <taxon>indigoferoid/millettioid clade</taxon>
        <taxon>Phaseoleae</taxon>
        <taxon>Glycine</taxon>
        <taxon>Glycine subgen. Soja</taxon>
    </lineage>
</organism>
<keyword evidence="4" id="KW-1185">Reference proteome</keyword>
<name>A0A0R0HIZ9_SOYBN</name>
<dbReference type="Proteomes" id="UP000008827">
    <property type="component" value="Chromosome 12"/>
</dbReference>
<evidence type="ECO:0000313" key="4">
    <source>
        <dbReference type="Proteomes" id="UP000008827"/>
    </source>
</evidence>
<reference evidence="3" key="2">
    <citation type="submission" date="2018-02" db="UniProtKB">
        <authorList>
            <consortium name="EnsemblPlants"/>
        </authorList>
    </citation>
    <scope>IDENTIFICATION</scope>
    <source>
        <strain evidence="3">Williams 82</strain>
    </source>
</reference>
<dbReference type="Gramene" id="KRH26479">
    <property type="protein sequence ID" value="KRH26479"/>
    <property type="gene ID" value="GLYMA_12G175500"/>
</dbReference>
<dbReference type="STRING" id="3847.A0A0R0HIZ9"/>
<protein>
    <recommendedName>
        <fullName evidence="1">Helitron helicase-like domain-containing protein</fullName>
    </recommendedName>
</protein>
<gene>
    <name evidence="2" type="ORF">GLYMA_12G175500</name>
</gene>